<evidence type="ECO:0000313" key="1">
    <source>
        <dbReference type="EMBL" id="MDQ7937353.1"/>
    </source>
</evidence>
<comment type="caution">
    <text evidence="1">The sequence shown here is derived from an EMBL/GenBank/DDBJ whole genome shotgun (WGS) entry which is preliminary data.</text>
</comment>
<proteinExistence type="predicted"/>
<dbReference type="RefSeq" id="WP_308703105.1">
    <property type="nucleotide sequence ID" value="NZ_JAVCWF010000001.1"/>
</dbReference>
<dbReference type="Proteomes" id="UP001227831">
    <property type="component" value="Unassembled WGS sequence"/>
</dbReference>
<name>A0ABU1AAC5_9LACO</name>
<protein>
    <submittedName>
        <fullName evidence="1">Uncharacterized protein</fullName>
    </submittedName>
</protein>
<sequence length="47" mass="5369">MTSKQPLIWQQPKQPQVVKVQAKAPFVSNALLNQHTHTWQLTQSSTN</sequence>
<keyword evidence="2" id="KW-1185">Reference proteome</keyword>
<evidence type="ECO:0000313" key="2">
    <source>
        <dbReference type="Proteomes" id="UP001227831"/>
    </source>
</evidence>
<gene>
    <name evidence="1" type="ORF">RA086_06895</name>
</gene>
<organism evidence="1 2">
    <name type="scientific">Lactiplantibacillus brownii</name>
    <dbReference type="NCBI Taxonomy" id="3069269"/>
    <lineage>
        <taxon>Bacteria</taxon>
        <taxon>Bacillati</taxon>
        <taxon>Bacillota</taxon>
        <taxon>Bacilli</taxon>
        <taxon>Lactobacillales</taxon>
        <taxon>Lactobacillaceae</taxon>
        <taxon>Lactiplantibacillus</taxon>
    </lineage>
</organism>
<dbReference type="EMBL" id="JAVCWF010000001">
    <property type="protein sequence ID" value="MDQ7937353.1"/>
    <property type="molecule type" value="Genomic_DNA"/>
</dbReference>
<accession>A0ABU1AAC5</accession>
<reference evidence="1 2" key="1">
    <citation type="journal article" date="2023" name="Int. J. Syst. Evol. Microbiol.">
        <title>Lactiplantibacillus brownii sp. nov., a novel psychrotolerant species isolated from sauerkraut.</title>
        <authorList>
            <person name="Heng Y.C."/>
            <person name="Silvaraju S."/>
            <person name="Lee J.K.Y."/>
            <person name="Kittelmann S."/>
        </authorList>
    </citation>
    <scope>NUCLEOTIDE SEQUENCE [LARGE SCALE GENOMIC DNA]</scope>
    <source>
        <strain evidence="1 2">WILCCON 0030</strain>
    </source>
</reference>